<comment type="caution">
    <text evidence="1">The sequence shown here is derived from an EMBL/GenBank/DDBJ whole genome shotgun (WGS) entry which is preliminary data.</text>
</comment>
<dbReference type="AlphaFoldDB" id="A0A7X9XGQ5"/>
<dbReference type="Proteomes" id="UP000520291">
    <property type="component" value="Unassembled WGS sequence"/>
</dbReference>
<organism evidence="1 2">
    <name type="scientific">Bacteroides eggerthii</name>
    <dbReference type="NCBI Taxonomy" id="28111"/>
    <lineage>
        <taxon>Bacteria</taxon>
        <taxon>Pseudomonadati</taxon>
        <taxon>Bacteroidota</taxon>
        <taxon>Bacteroidia</taxon>
        <taxon>Bacteroidales</taxon>
        <taxon>Bacteroidaceae</taxon>
        <taxon>Bacteroides</taxon>
    </lineage>
</organism>
<proteinExistence type="predicted"/>
<reference evidence="1 2" key="1">
    <citation type="submission" date="2020-04" db="EMBL/GenBank/DDBJ databases">
        <authorList>
            <person name="Hitch T.C.A."/>
            <person name="Wylensek D."/>
            <person name="Clavel T."/>
        </authorList>
    </citation>
    <scope>NUCLEOTIDE SEQUENCE [LARGE SCALE GENOMIC DNA]</scope>
    <source>
        <strain evidence="1 2">WCA3-601-WT-5E</strain>
    </source>
</reference>
<evidence type="ECO:0000313" key="2">
    <source>
        <dbReference type="Proteomes" id="UP000520291"/>
    </source>
</evidence>
<evidence type="ECO:0000313" key="1">
    <source>
        <dbReference type="EMBL" id="NME84588.1"/>
    </source>
</evidence>
<sequence length="100" mass="11546">MKRYNKQQVMKDAHRLYGSEFHRKGRSWSECLRAAWGWEHDVVRAREAKAAKLDAMIAASWIAHKEGVNQSRDERAWERGLTSDEISKAMGYGTGRYCGD</sequence>
<gene>
    <name evidence="1" type="ORF">HF841_00850</name>
</gene>
<dbReference type="RefSeq" id="WP_168947007.1">
    <property type="nucleotide sequence ID" value="NZ_JABAGL010000001.1"/>
</dbReference>
<protein>
    <submittedName>
        <fullName evidence="1">Uncharacterized protein</fullName>
    </submittedName>
</protein>
<name>A0A7X9XGQ5_9BACE</name>
<accession>A0A7X9XGQ5</accession>
<dbReference type="EMBL" id="JABAGL010000001">
    <property type="protein sequence ID" value="NME84588.1"/>
    <property type="molecule type" value="Genomic_DNA"/>
</dbReference>